<dbReference type="InterPro" id="IPR016951">
    <property type="entry name" value="Haem_Oase_decyc_pln"/>
</dbReference>
<evidence type="ECO:0000256" key="6">
    <source>
        <dbReference type="ARBA" id="ARBA00022617"/>
    </source>
</evidence>
<name>A0A7S0XA41_9CHLO</name>
<protein>
    <recommendedName>
        <fullName evidence="3">heme oxygenase (biliverdin-producing)</fullName>
        <ecNumber evidence="3">1.14.14.18</ecNumber>
    </recommendedName>
</protein>
<keyword evidence="7" id="KW-0934">Plastid</keyword>
<evidence type="ECO:0000256" key="12">
    <source>
        <dbReference type="SAM" id="MobiDB-lite"/>
    </source>
</evidence>
<comment type="subcellular location">
    <subcellularLocation>
        <location evidence="1">Plastid</location>
        <location evidence="1">Chloroplast</location>
    </subcellularLocation>
</comment>
<dbReference type="PANTHER" id="PTHR35703:SF2">
    <property type="entry name" value="HEME OXYGENASE 1, CHLOROPLASTIC-RELATED"/>
    <property type="match status" value="1"/>
</dbReference>
<feature type="compositionally biased region" description="Gly residues" evidence="12">
    <location>
        <begin position="73"/>
        <end position="84"/>
    </location>
</feature>
<evidence type="ECO:0000256" key="7">
    <source>
        <dbReference type="ARBA" id="ARBA00022640"/>
    </source>
</evidence>
<dbReference type="AlphaFoldDB" id="A0A7S0XA41"/>
<gene>
    <name evidence="13" type="ORF">MANT1106_LOCUS14388</name>
</gene>
<keyword evidence="5" id="KW-0602">Photosynthesis</keyword>
<evidence type="ECO:0000256" key="5">
    <source>
        <dbReference type="ARBA" id="ARBA00022531"/>
    </source>
</evidence>
<reference evidence="13" key="1">
    <citation type="submission" date="2021-01" db="EMBL/GenBank/DDBJ databases">
        <authorList>
            <person name="Corre E."/>
            <person name="Pelletier E."/>
            <person name="Niang G."/>
            <person name="Scheremetjew M."/>
            <person name="Finn R."/>
            <person name="Kale V."/>
            <person name="Holt S."/>
            <person name="Cochrane G."/>
            <person name="Meng A."/>
            <person name="Brown T."/>
            <person name="Cohen L."/>
        </authorList>
    </citation>
    <scope>NUCLEOTIDE SEQUENCE</scope>
    <source>
        <strain evidence="13">SL-175</strain>
    </source>
</reference>
<keyword evidence="9" id="KW-0809">Transit peptide</keyword>
<sequence>MAALASAFAAAGPLVQCRASQRRASSAFAAAPSSGTRCQNRCSRVSNGVVARAHAHAGAEAAGGGAATKTGGSAHGHGHGGGSRRPGENKGFVEEMRFVAMKLHTREQAPKEGERAPEPEAKPMRVWEPTKEGYLKFLVESKALYDAMEEIVAAGDSPIYAAFIDTGLERAAPLAKDIAWFAEAHGMEAPAADGPGVEYGVFLKELAANNPPEFICHFYNVYFAHSAGGRMIGRKVSEMILNGKELEFYKWERGLDESLTAVKASLNAAAETWDREEKDRCLEETSKSFTLSGKLLRLLA</sequence>
<keyword evidence="11" id="KW-0408">Iron</keyword>
<evidence type="ECO:0000256" key="10">
    <source>
        <dbReference type="ARBA" id="ARBA00023002"/>
    </source>
</evidence>
<feature type="region of interest" description="Disordered" evidence="12">
    <location>
        <begin position="60"/>
        <end position="89"/>
    </location>
</feature>
<dbReference type="InterPro" id="IPR002051">
    <property type="entry name" value="Haem_Oase"/>
</dbReference>
<evidence type="ECO:0000256" key="3">
    <source>
        <dbReference type="ARBA" id="ARBA00012360"/>
    </source>
</evidence>
<dbReference type="Gene3D" id="1.20.910.10">
    <property type="entry name" value="Heme oxygenase-like"/>
    <property type="match status" value="1"/>
</dbReference>
<evidence type="ECO:0000256" key="11">
    <source>
        <dbReference type="ARBA" id="ARBA00023004"/>
    </source>
</evidence>
<evidence type="ECO:0000256" key="9">
    <source>
        <dbReference type="ARBA" id="ARBA00022946"/>
    </source>
</evidence>
<evidence type="ECO:0000256" key="4">
    <source>
        <dbReference type="ARBA" id="ARBA00022528"/>
    </source>
</evidence>
<dbReference type="GO" id="GO:0009507">
    <property type="term" value="C:chloroplast"/>
    <property type="evidence" value="ECO:0007669"/>
    <property type="project" value="UniProtKB-SubCell"/>
</dbReference>
<proteinExistence type="inferred from homology"/>
<accession>A0A7S0XA41</accession>
<dbReference type="PANTHER" id="PTHR35703">
    <property type="entry name" value="HEME OXYGENASE 1, CHLOROPLASTIC-RELATED"/>
    <property type="match status" value="1"/>
</dbReference>
<keyword evidence="4" id="KW-0150">Chloroplast</keyword>
<dbReference type="EC" id="1.14.14.18" evidence="3"/>
<dbReference type="CDD" id="cd19165">
    <property type="entry name" value="HemeO"/>
    <property type="match status" value="1"/>
</dbReference>
<keyword evidence="8" id="KW-0479">Metal-binding</keyword>
<dbReference type="GO" id="GO:0006788">
    <property type="term" value="P:heme oxidation"/>
    <property type="evidence" value="ECO:0007669"/>
    <property type="project" value="InterPro"/>
</dbReference>
<dbReference type="GO" id="GO:0004392">
    <property type="term" value="F:heme oxygenase (decyclizing) activity"/>
    <property type="evidence" value="ECO:0007669"/>
    <property type="project" value="UniProtKB-EC"/>
</dbReference>
<keyword evidence="6" id="KW-0349">Heme</keyword>
<evidence type="ECO:0000256" key="1">
    <source>
        <dbReference type="ARBA" id="ARBA00004229"/>
    </source>
</evidence>
<dbReference type="Pfam" id="PF01126">
    <property type="entry name" value="Heme_oxygenase"/>
    <property type="match status" value="1"/>
</dbReference>
<dbReference type="EMBL" id="HBFC01023909">
    <property type="protein sequence ID" value="CAD8711701.1"/>
    <property type="molecule type" value="Transcribed_RNA"/>
</dbReference>
<keyword evidence="10" id="KW-0560">Oxidoreductase</keyword>
<dbReference type="InterPro" id="IPR016053">
    <property type="entry name" value="Haem_Oase-like"/>
</dbReference>
<dbReference type="GO" id="GO:0015979">
    <property type="term" value="P:photosynthesis"/>
    <property type="evidence" value="ECO:0007669"/>
    <property type="project" value="UniProtKB-KW"/>
</dbReference>
<evidence type="ECO:0000256" key="2">
    <source>
        <dbReference type="ARBA" id="ARBA00006134"/>
    </source>
</evidence>
<organism evidence="13">
    <name type="scientific">Mantoniella antarctica</name>
    <dbReference type="NCBI Taxonomy" id="81844"/>
    <lineage>
        <taxon>Eukaryota</taxon>
        <taxon>Viridiplantae</taxon>
        <taxon>Chlorophyta</taxon>
        <taxon>Mamiellophyceae</taxon>
        <taxon>Mamiellales</taxon>
        <taxon>Mamiellaceae</taxon>
        <taxon>Mantoniella</taxon>
    </lineage>
</organism>
<dbReference type="InterPro" id="IPR016084">
    <property type="entry name" value="Haem_Oase-like_multi-hlx"/>
</dbReference>
<evidence type="ECO:0000313" key="13">
    <source>
        <dbReference type="EMBL" id="CAD8711701.1"/>
    </source>
</evidence>
<dbReference type="SUPFAM" id="SSF48613">
    <property type="entry name" value="Heme oxygenase-like"/>
    <property type="match status" value="1"/>
</dbReference>
<dbReference type="GO" id="GO:0046872">
    <property type="term" value="F:metal ion binding"/>
    <property type="evidence" value="ECO:0007669"/>
    <property type="project" value="UniProtKB-KW"/>
</dbReference>
<evidence type="ECO:0000256" key="8">
    <source>
        <dbReference type="ARBA" id="ARBA00022723"/>
    </source>
</evidence>
<comment type="similarity">
    <text evidence="2">Belongs to the heme oxygenase family.</text>
</comment>